<proteinExistence type="inferred from homology"/>
<dbReference type="Proteomes" id="UP000441336">
    <property type="component" value="Unassembled WGS sequence"/>
</dbReference>
<evidence type="ECO:0000256" key="2">
    <source>
        <dbReference type="PIRSR" id="PIRSR006232-1"/>
    </source>
</evidence>
<evidence type="ECO:0000313" key="7">
    <source>
        <dbReference type="Proteomes" id="UP000441336"/>
    </source>
</evidence>
<dbReference type="SUPFAM" id="SSF51182">
    <property type="entry name" value="RmlC-like cupins"/>
    <property type="match status" value="1"/>
</dbReference>
<reference evidence="6 7" key="1">
    <citation type="submission" date="2019-12" db="EMBL/GenBank/DDBJ databases">
        <title>Hymenobacter sp. HMF4947 Genome sequencing and assembly.</title>
        <authorList>
            <person name="Kang H."/>
            <person name="Cha I."/>
            <person name="Kim H."/>
            <person name="Joh K."/>
        </authorList>
    </citation>
    <scope>NUCLEOTIDE SEQUENCE [LARGE SCALE GENOMIC DNA]</scope>
    <source>
        <strain evidence="6 7">HMF4947</strain>
    </source>
</reference>
<keyword evidence="7" id="KW-1185">Reference proteome</keyword>
<dbReference type="PIRSF" id="PIRSF006232">
    <property type="entry name" value="Pirin"/>
    <property type="match status" value="1"/>
</dbReference>
<dbReference type="InterPro" id="IPR014710">
    <property type="entry name" value="RmlC-like_jellyroll"/>
</dbReference>
<feature type="domain" description="Pirin N-terminal" evidence="4">
    <location>
        <begin position="16"/>
        <end position="121"/>
    </location>
</feature>
<name>A0A7K1TBJ0_9BACT</name>
<feature type="binding site" evidence="2">
    <location>
        <position position="103"/>
    </location>
    <ligand>
        <name>Fe cation</name>
        <dbReference type="ChEBI" id="CHEBI:24875"/>
    </ligand>
</feature>
<dbReference type="EMBL" id="WQKZ01000001">
    <property type="protein sequence ID" value="MVN75672.1"/>
    <property type="molecule type" value="Genomic_DNA"/>
</dbReference>
<accession>A0A7K1TBJ0</accession>
<comment type="similarity">
    <text evidence="1 3">Belongs to the pirin family.</text>
</comment>
<dbReference type="PANTHER" id="PTHR43212:SF3">
    <property type="entry name" value="QUERCETIN 2,3-DIOXYGENASE"/>
    <property type="match status" value="1"/>
</dbReference>
<dbReference type="PANTHER" id="PTHR43212">
    <property type="entry name" value="QUERCETIN 2,3-DIOXYGENASE"/>
    <property type="match status" value="1"/>
</dbReference>
<dbReference type="Gene3D" id="2.60.120.10">
    <property type="entry name" value="Jelly Rolls"/>
    <property type="match status" value="2"/>
</dbReference>
<gene>
    <name evidence="6" type="ORF">GO988_04965</name>
</gene>
<evidence type="ECO:0000259" key="4">
    <source>
        <dbReference type="Pfam" id="PF02678"/>
    </source>
</evidence>
<feature type="binding site" evidence="2">
    <location>
        <position position="59"/>
    </location>
    <ligand>
        <name>Fe cation</name>
        <dbReference type="ChEBI" id="CHEBI:24875"/>
    </ligand>
</feature>
<dbReference type="InterPro" id="IPR012093">
    <property type="entry name" value="Pirin"/>
</dbReference>
<protein>
    <submittedName>
        <fullName evidence="6">Pirin family protein</fullName>
    </submittedName>
</protein>
<dbReference type="Pfam" id="PF02678">
    <property type="entry name" value="Pirin"/>
    <property type="match status" value="1"/>
</dbReference>
<dbReference type="RefSeq" id="WP_157562392.1">
    <property type="nucleotide sequence ID" value="NZ_WQKZ01000001.1"/>
</dbReference>
<dbReference type="CDD" id="cd02910">
    <property type="entry name" value="cupin_Yhhw_N"/>
    <property type="match status" value="1"/>
</dbReference>
<evidence type="ECO:0000256" key="1">
    <source>
        <dbReference type="ARBA" id="ARBA00008416"/>
    </source>
</evidence>
<dbReference type="GO" id="GO:0046872">
    <property type="term" value="F:metal ion binding"/>
    <property type="evidence" value="ECO:0007669"/>
    <property type="project" value="UniProtKB-KW"/>
</dbReference>
<evidence type="ECO:0000259" key="5">
    <source>
        <dbReference type="Pfam" id="PF17954"/>
    </source>
</evidence>
<dbReference type="Pfam" id="PF17954">
    <property type="entry name" value="Pirin_C_2"/>
    <property type="match status" value="1"/>
</dbReference>
<feature type="binding site" evidence="2">
    <location>
        <position position="61"/>
    </location>
    <ligand>
        <name>Fe cation</name>
        <dbReference type="ChEBI" id="CHEBI:24875"/>
    </ligand>
</feature>
<keyword evidence="2" id="KW-0479">Metal-binding</keyword>
<evidence type="ECO:0000256" key="3">
    <source>
        <dbReference type="RuleBase" id="RU003457"/>
    </source>
</evidence>
<comment type="cofactor">
    <cofactor evidence="2">
        <name>Fe cation</name>
        <dbReference type="ChEBI" id="CHEBI:24875"/>
    </cofactor>
    <text evidence="2">Binds 1 Fe cation per subunit.</text>
</comment>
<dbReference type="InterPro" id="IPR041602">
    <property type="entry name" value="Quercetinase_C"/>
</dbReference>
<feature type="domain" description="Quercetin 2,3-dioxygenase C-terminal cupin" evidence="5">
    <location>
        <begin position="146"/>
        <end position="232"/>
    </location>
</feature>
<organism evidence="6 7">
    <name type="scientific">Hymenobacter ginkgonis</name>
    <dbReference type="NCBI Taxonomy" id="2682976"/>
    <lineage>
        <taxon>Bacteria</taxon>
        <taxon>Pseudomonadati</taxon>
        <taxon>Bacteroidota</taxon>
        <taxon>Cytophagia</taxon>
        <taxon>Cytophagales</taxon>
        <taxon>Hymenobacteraceae</taxon>
        <taxon>Hymenobacter</taxon>
    </lineage>
</organism>
<dbReference type="InterPro" id="IPR003829">
    <property type="entry name" value="Pirin_N_dom"/>
</dbReference>
<keyword evidence="2" id="KW-0408">Iron</keyword>
<dbReference type="InterPro" id="IPR011051">
    <property type="entry name" value="RmlC_Cupin_sf"/>
</dbReference>
<sequence length="236" mass="25589">MTFPIFHPAATRLHADLGWLDAYRSFNTGGSYDPNRQAFGALRILNDDTVAGGRGFGRHPHQNMEIITLPLAGALEHEDSLGHRAVIRAGEVQVMSAGTGISHSEKNHSPHDPVHFLQIWLTTNQPDATPRYEQQAIASLPNHLVQIASPHEGEPGVHLRQQAWLHLATLIAGTALTYQPKAAGNGVYALVLQGEVLLDGQRLGVYDGLGSWEPDALHLEASSPATVLLLDVPRRA</sequence>
<comment type="caution">
    <text evidence="6">The sequence shown here is derived from an EMBL/GenBank/DDBJ whole genome shotgun (WGS) entry which is preliminary data.</text>
</comment>
<dbReference type="AlphaFoldDB" id="A0A7K1TBJ0"/>
<evidence type="ECO:0000313" key="6">
    <source>
        <dbReference type="EMBL" id="MVN75672.1"/>
    </source>
</evidence>
<feature type="binding site" evidence="2">
    <location>
        <position position="105"/>
    </location>
    <ligand>
        <name>Fe cation</name>
        <dbReference type="ChEBI" id="CHEBI:24875"/>
    </ligand>
</feature>